<organism evidence="6 7">
    <name type="scientific">Ziziphus jujuba</name>
    <name type="common">Chinese jujube</name>
    <name type="synonym">Ziziphus sativa</name>
    <dbReference type="NCBI Taxonomy" id="326968"/>
    <lineage>
        <taxon>Eukaryota</taxon>
        <taxon>Viridiplantae</taxon>
        <taxon>Streptophyta</taxon>
        <taxon>Embryophyta</taxon>
        <taxon>Tracheophyta</taxon>
        <taxon>Spermatophyta</taxon>
        <taxon>Magnoliopsida</taxon>
        <taxon>eudicotyledons</taxon>
        <taxon>Gunneridae</taxon>
        <taxon>Pentapetalae</taxon>
        <taxon>rosids</taxon>
        <taxon>fabids</taxon>
        <taxon>Rosales</taxon>
        <taxon>Rhamnaceae</taxon>
        <taxon>Paliureae</taxon>
        <taxon>Ziziphus</taxon>
    </lineage>
</organism>
<keyword evidence="5" id="KW-0539">Nucleus</keyword>
<comment type="subcellular location">
    <subcellularLocation>
        <location evidence="1">Nucleus</location>
    </subcellularLocation>
</comment>
<dbReference type="PANTHER" id="PTHR31384:SF79">
    <property type="entry name" value="AUXIN RESPONSE FACTOR 2"/>
    <property type="match status" value="1"/>
</dbReference>
<dbReference type="InterPro" id="IPR044835">
    <property type="entry name" value="ARF_plant"/>
</dbReference>
<evidence type="ECO:0000256" key="4">
    <source>
        <dbReference type="ARBA" id="ARBA00023163"/>
    </source>
</evidence>
<dbReference type="GeneID" id="125423627"/>
<evidence type="ECO:0000256" key="2">
    <source>
        <dbReference type="ARBA" id="ARBA00023015"/>
    </source>
</evidence>
<dbReference type="Gene3D" id="2.40.330.10">
    <property type="entry name" value="DNA-binding pseudobarrel domain"/>
    <property type="match status" value="1"/>
</dbReference>
<dbReference type="SUPFAM" id="SSF101936">
    <property type="entry name" value="DNA-binding pseudobarrel domain"/>
    <property type="match status" value="1"/>
</dbReference>
<dbReference type="RefSeq" id="XP_048334282.1">
    <property type="nucleotide sequence ID" value="XM_048478325.2"/>
</dbReference>
<dbReference type="InterPro" id="IPR015300">
    <property type="entry name" value="DNA-bd_pseudobarrel_sf"/>
</dbReference>
<sequence length="88" mass="10164">MVRRRFEPGCVLHVVPSVDMSKQSSNQELVARYLQGDKWHFCHIFQGHPKRQLLQSRWSLFISLKKSVAGDAFIFPRGETGDLHTAVR</sequence>
<evidence type="ECO:0000256" key="5">
    <source>
        <dbReference type="ARBA" id="ARBA00023242"/>
    </source>
</evidence>
<keyword evidence="6" id="KW-1185">Reference proteome</keyword>
<proteinExistence type="predicted"/>
<keyword evidence="4" id="KW-0804">Transcription</keyword>
<accession>A0ABM3IRY6</accession>
<reference evidence="7" key="1">
    <citation type="submission" date="2025-08" db="UniProtKB">
        <authorList>
            <consortium name="RefSeq"/>
        </authorList>
    </citation>
    <scope>IDENTIFICATION</scope>
    <source>
        <tissue evidence="7">Seedling</tissue>
    </source>
</reference>
<evidence type="ECO:0000256" key="3">
    <source>
        <dbReference type="ARBA" id="ARBA00023125"/>
    </source>
</evidence>
<evidence type="ECO:0000313" key="7">
    <source>
        <dbReference type="RefSeq" id="XP_048334282.1"/>
    </source>
</evidence>
<evidence type="ECO:0000313" key="6">
    <source>
        <dbReference type="Proteomes" id="UP001652623"/>
    </source>
</evidence>
<gene>
    <name evidence="7" type="primary">LOC125423627</name>
</gene>
<evidence type="ECO:0000256" key="1">
    <source>
        <dbReference type="ARBA" id="ARBA00004123"/>
    </source>
</evidence>
<keyword evidence="2" id="KW-0805">Transcription regulation</keyword>
<dbReference type="PANTHER" id="PTHR31384">
    <property type="entry name" value="AUXIN RESPONSE FACTOR 4-RELATED"/>
    <property type="match status" value="1"/>
</dbReference>
<dbReference type="Proteomes" id="UP001652623">
    <property type="component" value="Chromosome 3"/>
</dbReference>
<protein>
    <submittedName>
        <fullName evidence="7">Auxin response factor 11-like isoform X1</fullName>
    </submittedName>
</protein>
<name>A0ABM3IRY6_ZIZJJ</name>
<keyword evidence="3" id="KW-0238">DNA-binding</keyword>